<evidence type="ECO:0000313" key="1">
    <source>
        <dbReference type="EMBL" id="OOP55729.1"/>
    </source>
</evidence>
<organism evidence="1 2">
    <name type="scientific">Candidatus Brocadia carolinensis</name>
    <dbReference type="NCBI Taxonomy" id="1004156"/>
    <lineage>
        <taxon>Bacteria</taxon>
        <taxon>Pseudomonadati</taxon>
        <taxon>Planctomycetota</taxon>
        <taxon>Candidatus Brocadiia</taxon>
        <taxon>Candidatus Brocadiales</taxon>
        <taxon>Candidatus Brocadiaceae</taxon>
        <taxon>Candidatus Brocadia</taxon>
    </lineage>
</organism>
<dbReference type="Proteomes" id="UP000189681">
    <property type="component" value="Unassembled WGS sequence"/>
</dbReference>
<protein>
    <recommendedName>
        <fullName evidence="3">DUF2024 domain-containing protein</fullName>
    </recommendedName>
</protein>
<comment type="caution">
    <text evidence="1">The sequence shown here is derived from an EMBL/GenBank/DDBJ whole genome shotgun (WGS) entry which is preliminary data.</text>
</comment>
<evidence type="ECO:0000313" key="2">
    <source>
        <dbReference type="Proteomes" id="UP000189681"/>
    </source>
</evidence>
<dbReference type="Pfam" id="PF09630">
    <property type="entry name" value="DUF2024"/>
    <property type="match status" value="1"/>
</dbReference>
<dbReference type="InterPro" id="IPR018592">
    <property type="entry name" value="DUF2024"/>
</dbReference>
<dbReference type="InterPro" id="IPR023122">
    <property type="entry name" value="NE1680-like_sf"/>
</dbReference>
<dbReference type="EMBL" id="AYTS01000121">
    <property type="protein sequence ID" value="OOP55729.1"/>
    <property type="molecule type" value="Genomic_DNA"/>
</dbReference>
<name>A0A1V4ARJ6_9BACT</name>
<gene>
    <name evidence="1" type="ORF">AYP45_13070</name>
</gene>
<accession>A0A1V4ARJ6</accession>
<dbReference type="SUPFAM" id="SSF160766">
    <property type="entry name" value="NE1680-like"/>
    <property type="match status" value="1"/>
</dbReference>
<dbReference type="STRING" id="1004156.AYP45_13070"/>
<dbReference type="Gene3D" id="3.10.510.10">
    <property type="entry name" value="NE1680-like"/>
    <property type="match status" value="1"/>
</dbReference>
<reference evidence="1 2" key="1">
    <citation type="journal article" date="2017" name="Water Res.">
        <title>Discovery and metagenomic analysis of an anammox bacterial enrichment related to Candidatus "Brocadia caroliniensis" in a full-scale glycerol-fed nitritation-denitritation separate centrate treatment process.</title>
        <authorList>
            <person name="Park H."/>
            <person name="Brotto A.C."/>
            <person name="van Loosdrecht M.C."/>
            <person name="Chandran K."/>
        </authorList>
    </citation>
    <scope>NUCLEOTIDE SEQUENCE [LARGE SCALE GENOMIC DNA]</scope>
    <source>
        <strain evidence="1">26THWARD</strain>
    </source>
</reference>
<sequence length="86" mass="9904">MKVAVYDTYVVKKNGTTMHFDIIVPNDQSHETVIQYGLAYLKRVGQEGQPLTTKECRFCHMEEASENVEKSINESGYYIYEMEGCN</sequence>
<evidence type="ECO:0008006" key="3">
    <source>
        <dbReference type="Google" id="ProtNLM"/>
    </source>
</evidence>
<dbReference type="AlphaFoldDB" id="A0A1V4ARJ6"/>
<proteinExistence type="predicted"/>